<feature type="domain" description="Fork-head" evidence="4">
    <location>
        <begin position="68"/>
        <end position="161"/>
    </location>
</feature>
<comment type="subcellular location">
    <subcellularLocation>
        <location evidence="2">Nucleus</location>
    </subcellularLocation>
</comment>
<dbReference type="Proteomes" id="UP000284842">
    <property type="component" value="Unassembled WGS sequence"/>
</dbReference>
<dbReference type="GO" id="GO:0005634">
    <property type="term" value="C:nucleus"/>
    <property type="evidence" value="ECO:0007669"/>
    <property type="project" value="UniProtKB-SubCell"/>
</dbReference>
<dbReference type="GO" id="GO:0003700">
    <property type="term" value="F:DNA-binding transcription factor activity"/>
    <property type="evidence" value="ECO:0007669"/>
    <property type="project" value="InterPro"/>
</dbReference>
<gene>
    <name evidence="5" type="ORF">CVT24_011929</name>
</gene>
<dbReference type="PROSITE" id="PS50039">
    <property type="entry name" value="FORK_HEAD_3"/>
    <property type="match status" value="1"/>
</dbReference>
<evidence type="ECO:0000313" key="5">
    <source>
        <dbReference type="EMBL" id="PPQ71048.1"/>
    </source>
</evidence>
<sequence length="309" mass="34690">MMASYTPYPATSALNVYHQQSASSSSNAAFELDPLVLRRGETKIRAICEIEDDVEIRLENYPEINVEKPPVSRLLLIAIWQSPHKRLRLREIYEAIEARYPDLSQKQPWKASVENVALGKSIEKLTFQKATIRHTLWKKVGFTKLLPPGATGSGYGGPWTFALMRDEDVPGPLKDRPRRALKNSQAALRKKSKSRGSGMREIPTPEQSLLQTETLLGIGCSNAPSRLVLPTSTRPPYLTPSTSEWDVSASGMSVSQSYELLHQSYLCQGYRTYPSFPPAPYVYGYANDVNFARENHGYSLNTSSYPYKI</sequence>
<dbReference type="EMBL" id="NHTK01005930">
    <property type="protein sequence ID" value="PPQ71048.1"/>
    <property type="molecule type" value="Genomic_DNA"/>
</dbReference>
<dbReference type="Gene3D" id="1.10.10.10">
    <property type="entry name" value="Winged helix-like DNA-binding domain superfamily/Winged helix DNA-binding domain"/>
    <property type="match status" value="1"/>
</dbReference>
<feature type="region of interest" description="Disordered" evidence="3">
    <location>
        <begin position="170"/>
        <end position="202"/>
    </location>
</feature>
<protein>
    <recommendedName>
        <fullName evidence="4">Fork-head domain-containing protein</fullName>
    </recommendedName>
</protein>
<proteinExistence type="predicted"/>
<evidence type="ECO:0000256" key="3">
    <source>
        <dbReference type="SAM" id="MobiDB-lite"/>
    </source>
</evidence>
<name>A0A409VXR6_9AGAR</name>
<feature type="DNA-binding region" description="Fork-head" evidence="2">
    <location>
        <begin position="68"/>
        <end position="161"/>
    </location>
</feature>
<evidence type="ECO:0000259" key="4">
    <source>
        <dbReference type="PROSITE" id="PS50039"/>
    </source>
</evidence>
<keyword evidence="2" id="KW-0539">Nucleus</keyword>
<keyword evidence="1 2" id="KW-0238">DNA-binding</keyword>
<dbReference type="InterPro" id="IPR001766">
    <property type="entry name" value="Fork_head_dom"/>
</dbReference>
<dbReference type="Pfam" id="PF00250">
    <property type="entry name" value="Forkhead"/>
    <property type="match status" value="1"/>
</dbReference>
<dbReference type="SMART" id="SM00339">
    <property type="entry name" value="FH"/>
    <property type="match status" value="1"/>
</dbReference>
<dbReference type="InParanoid" id="A0A409VXR6"/>
<dbReference type="AlphaFoldDB" id="A0A409VXR6"/>
<comment type="caution">
    <text evidence="5">The sequence shown here is derived from an EMBL/GenBank/DDBJ whole genome shotgun (WGS) entry which is preliminary data.</text>
</comment>
<dbReference type="SUPFAM" id="SSF46785">
    <property type="entry name" value="Winged helix' DNA-binding domain"/>
    <property type="match status" value="1"/>
</dbReference>
<organism evidence="5 6">
    <name type="scientific">Panaeolus cyanescens</name>
    <dbReference type="NCBI Taxonomy" id="181874"/>
    <lineage>
        <taxon>Eukaryota</taxon>
        <taxon>Fungi</taxon>
        <taxon>Dikarya</taxon>
        <taxon>Basidiomycota</taxon>
        <taxon>Agaricomycotina</taxon>
        <taxon>Agaricomycetes</taxon>
        <taxon>Agaricomycetidae</taxon>
        <taxon>Agaricales</taxon>
        <taxon>Agaricineae</taxon>
        <taxon>Galeropsidaceae</taxon>
        <taxon>Panaeolus</taxon>
    </lineage>
</organism>
<reference evidence="5 6" key="1">
    <citation type="journal article" date="2018" name="Evol. Lett.">
        <title>Horizontal gene cluster transfer increased hallucinogenic mushroom diversity.</title>
        <authorList>
            <person name="Reynolds H.T."/>
            <person name="Vijayakumar V."/>
            <person name="Gluck-Thaler E."/>
            <person name="Korotkin H.B."/>
            <person name="Matheny P.B."/>
            <person name="Slot J.C."/>
        </authorList>
    </citation>
    <scope>NUCLEOTIDE SEQUENCE [LARGE SCALE GENOMIC DNA]</scope>
    <source>
        <strain evidence="5 6">2629</strain>
    </source>
</reference>
<dbReference type="OrthoDB" id="5954824at2759"/>
<keyword evidence="6" id="KW-1185">Reference proteome</keyword>
<dbReference type="GO" id="GO:0043565">
    <property type="term" value="F:sequence-specific DNA binding"/>
    <property type="evidence" value="ECO:0007669"/>
    <property type="project" value="InterPro"/>
</dbReference>
<evidence type="ECO:0000256" key="1">
    <source>
        <dbReference type="ARBA" id="ARBA00023125"/>
    </source>
</evidence>
<accession>A0A409VXR6</accession>
<dbReference type="InterPro" id="IPR036388">
    <property type="entry name" value="WH-like_DNA-bd_sf"/>
</dbReference>
<dbReference type="STRING" id="181874.A0A409VXR6"/>
<evidence type="ECO:0000256" key="2">
    <source>
        <dbReference type="PROSITE-ProRule" id="PRU00089"/>
    </source>
</evidence>
<evidence type="ECO:0000313" key="6">
    <source>
        <dbReference type="Proteomes" id="UP000284842"/>
    </source>
</evidence>
<dbReference type="InterPro" id="IPR036390">
    <property type="entry name" value="WH_DNA-bd_sf"/>
</dbReference>